<evidence type="ECO:0000256" key="1">
    <source>
        <dbReference type="ARBA" id="ARBA00022630"/>
    </source>
</evidence>
<protein>
    <submittedName>
        <fullName evidence="4">Inosine monophosphate dehydrogenase</fullName>
    </submittedName>
</protein>
<dbReference type="OrthoDB" id="2349068at2759"/>
<reference evidence="4 5" key="1">
    <citation type="journal article" date="2016" name="Nat. Commun.">
        <title>Ectomycorrhizal ecology is imprinted in the genome of the dominant symbiotic fungus Cenococcum geophilum.</title>
        <authorList>
            <consortium name="DOE Joint Genome Institute"/>
            <person name="Peter M."/>
            <person name="Kohler A."/>
            <person name="Ohm R.A."/>
            <person name="Kuo A."/>
            <person name="Krutzmann J."/>
            <person name="Morin E."/>
            <person name="Arend M."/>
            <person name="Barry K.W."/>
            <person name="Binder M."/>
            <person name="Choi C."/>
            <person name="Clum A."/>
            <person name="Copeland A."/>
            <person name="Grisel N."/>
            <person name="Haridas S."/>
            <person name="Kipfer T."/>
            <person name="LaButti K."/>
            <person name="Lindquist E."/>
            <person name="Lipzen A."/>
            <person name="Maire R."/>
            <person name="Meier B."/>
            <person name="Mihaltcheva S."/>
            <person name="Molinier V."/>
            <person name="Murat C."/>
            <person name="Poggeler S."/>
            <person name="Quandt C.A."/>
            <person name="Sperisen C."/>
            <person name="Tritt A."/>
            <person name="Tisserant E."/>
            <person name="Crous P.W."/>
            <person name="Henrissat B."/>
            <person name="Nehls U."/>
            <person name="Egli S."/>
            <person name="Spatafora J.W."/>
            <person name="Grigoriev I.V."/>
            <person name="Martin F.M."/>
        </authorList>
    </citation>
    <scope>NUCLEOTIDE SEQUENCE [LARGE SCALE GENOMIC DNA]</scope>
    <source>
        <strain evidence="4 5">CBS 459.81</strain>
    </source>
</reference>
<dbReference type="Pfam" id="PF03060">
    <property type="entry name" value="NMO"/>
    <property type="match status" value="1"/>
</dbReference>
<dbReference type="InterPro" id="IPR013785">
    <property type="entry name" value="Aldolase_TIM"/>
</dbReference>
<dbReference type="AlphaFoldDB" id="A0A8E2JHJ4"/>
<dbReference type="SUPFAM" id="SSF51412">
    <property type="entry name" value="Inosine monophosphate dehydrogenase (IMPDH)"/>
    <property type="match status" value="1"/>
</dbReference>
<evidence type="ECO:0000313" key="5">
    <source>
        <dbReference type="Proteomes" id="UP000250266"/>
    </source>
</evidence>
<dbReference type="Gene3D" id="3.20.20.70">
    <property type="entry name" value="Aldolase class I"/>
    <property type="match status" value="1"/>
</dbReference>
<dbReference type="Proteomes" id="UP000250266">
    <property type="component" value="Unassembled WGS sequence"/>
</dbReference>
<proteinExistence type="predicted"/>
<keyword evidence="1" id="KW-0285">Flavoprotein</keyword>
<dbReference type="PANTHER" id="PTHR32332">
    <property type="entry name" value="2-NITROPROPANE DIOXYGENASE"/>
    <property type="match status" value="1"/>
</dbReference>
<dbReference type="GO" id="GO:0018580">
    <property type="term" value="F:nitronate monooxygenase activity"/>
    <property type="evidence" value="ECO:0007669"/>
    <property type="project" value="InterPro"/>
</dbReference>
<dbReference type="EMBL" id="KV744879">
    <property type="protein sequence ID" value="OCK82743.1"/>
    <property type="molecule type" value="Genomic_DNA"/>
</dbReference>
<organism evidence="4 5">
    <name type="scientific">Lepidopterella palustris CBS 459.81</name>
    <dbReference type="NCBI Taxonomy" id="1314670"/>
    <lineage>
        <taxon>Eukaryota</taxon>
        <taxon>Fungi</taxon>
        <taxon>Dikarya</taxon>
        <taxon>Ascomycota</taxon>
        <taxon>Pezizomycotina</taxon>
        <taxon>Dothideomycetes</taxon>
        <taxon>Pleosporomycetidae</taxon>
        <taxon>Mytilinidiales</taxon>
        <taxon>Argynnaceae</taxon>
        <taxon>Lepidopterella</taxon>
    </lineage>
</organism>
<keyword evidence="3" id="KW-0560">Oxidoreductase</keyword>
<dbReference type="PANTHER" id="PTHR32332:SF34">
    <property type="entry name" value="2-NITROPROPANE DIOXYGENASE FAMILY, PUTATIVE-RELATED"/>
    <property type="match status" value="1"/>
</dbReference>
<evidence type="ECO:0000313" key="4">
    <source>
        <dbReference type="EMBL" id="OCK82743.1"/>
    </source>
</evidence>
<keyword evidence="2" id="KW-0288">FMN</keyword>
<name>A0A8E2JHJ4_9PEZI</name>
<evidence type="ECO:0000256" key="2">
    <source>
        <dbReference type="ARBA" id="ARBA00022643"/>
    </source>
</evidence>
<dbReference type="CDD" id="cd04730">
    <property type="entry name" value="NPD_like"/>
    <property type="match status" value="1"/>
</dbReference>
<keyword evidence="5" id="KW-1185">Reference proteome</keyword>
<sequence>MEEAFMASVDRLKKDYPWIKTPLVVGAPMRLIALAPLALEISRAGGIGFIGAGTDVSTLEDELLHAQRLLSSNPMPSYGLQTNTSSTSTLPLGIGFINWGAATVPSLDLIRRFRPAAVWFFAPHDIENLQYWTTETRSVAPSTRVWVQVGCVTDAAEVVRHCHPDVLVVQGTDAGGHGLVQGAGIVSLMPEVSDAVEEMVRKGVIEEEQAPALLAAGGIAEGRGAAAVLALGAAGVVMGTRFLASWEANVAKGYRDEVVRAKDGGQSTVRTKVYDTLRGTTGWAEGYNARGLINKSFVDAAEGMGEEENKRLYQEELAKGNRGWGADGRLTTYAGAAVGLVREIKPAAEIVVEVREGARRVIELVRRRVREIEL</sequence>
<accession>A0A8E2JHJ4</accession>
<dbReference type="InterPro" id="IPR004136">
    <property type="entry name" value="NMO"/>
</dbReference>
<evidence type="ECO:0000256" key="3">
    <source>
        <dbReference type="ARBA" id="ARBA00023002"/>
    </source>
</evidence>
<gene>
    <name evidence="4" type="ORF">K432DRAFT_380144</name>
</gene>